<dbReference type="EMBL" id="PGOL01001097">
    <property type="protein sequence ID" value="PKI60931.1"/>
    <property type="molecule type" value="Genomic_DNA"/>
</dbReference>
<reference evidence="1 2" key="1">
    <citation type="submission" date="2017-11" db="EMBL/GenBank/DDBJ databases">
        <title>De-novo sequencing of pomegranate (Punica granatum L.) genome.</title>
        <authorList>
            <person name="Akparov Z."/>
            <person name="Amiraslanov A."/>
            <person name="Hajiyeva S."/>
            <person name="Abbasov M."/>
            <person name="Kaur K."/>
            <person name="Hamwieh A."/>
            <person name="Solovyev V."/>
            <person name="Salamov A."/>
            <person name="Braich B."/>
            <person name="Kosarev P."/>
            <person name="Mahmoud A."/>
            <person name="Hajiyev E."/>
            <person name="Babayeva S."/>
            <person name="Izzatullayeva V."/>
            <person name="Mammadov A."/>
            <person name="Mammadov A."/>
            <person name="Sharifova S."/>
            <person name="Ojaghi J."/>
            <person name="Eynullazada K."/>
            <person name="Bayramov B."/>
            <person name="Abdulazimova A."/>
            <person name="Shahmuradov I."/>
        </authorList>
    </citation>
    <scope>NUCLEOTIDE SEQUENCE [LARGE SCALE GENOMIC DNA]</scope>
    <source>
        <strain evidence="2">cv. AG2017</strain>
        <tissue evidence="1">Leaf</tissue>
    </source>
</reference>
<evidence type="ECO:0000313" key="2">
    <source>
        <dbReference type="Proteomes" id="UP000233551"/>
    </source>
</evidence>
<proteinExistence type="predicted"/>
<keyword evidence="2" id="KW-1185">Reference proteome</keyword>
<gene>
    <name evidence="1" type="ORF">CRG98_018677</name>
</gene>
<dbReference type="Proteomes" id="UP000233551">
    <property type="component" value="Unassembled WGS sequence"/>
</dbReference>
<dbReference type="AlphaFoldDB" id="A0A2I0JXA6"/>
<name>A0A2I0JXA6_PUNGR</name>
<comment type="caution">
    <text evidence="1">The sequence shown here is derived from an EMBL/GenBank/DDBJ whole genome shotgun (WGS) entry which is preliminary data.</text>
</comment>
<organism evidence="1 2">
    <name type="scientific">Punica granatum</name>
    <name type="common">Pomegranate</name>
    <dbReference type="NCBI Taxonomy" id="22663"/>
    <lineage>
        <taxon>Eukaryota</taxon>
        <taxon>Viridiplantae</taxon>
        <taxon>Streptophyta</taxon>
        <taxon>Embryophyta</taxon>
        <taxon>Tracheophyta</taxon>
        <taxon>Spermatophyta</taxon>
        <taxon>Magnoliopsida</taxon>
        <taxon>eudicotyledons</taxon>
        <taxon>Gunneridae</taxon>
        <taxon>Pentapetalae</taxon>
        <taxon>rosids</taxon>
        <taxon>malvids</taxon>
        <taxon>Myrtales</taxon>
        <taxon>Lythraceae</taxon>
        <taxon>Punica</taxon>
    </lineage>
</organism>
<accession>A0A2I0JXA6</accession>
<evidence type="ECO:0000313" key="1">
    <source>
        <dbReference type="EMBL" id="PKI60931.1"/>
    </source>
</evidence>
<sequence length="69" mass="7724">MCSRRGPHARDRIARLGIVHLPWGCVTDMRENESPLPVYDLKVQGGTGESEFGGSRYVWAYILHALSPL</sequence>
<protein>
    <submittedName>
        <fullName evidence="1">Uncharacterized protein</fullName>
    </submittedName>
</protein>